<evidence type="ECO:0000313" key="5">
    <source>
        <dbReference type="EMBL" id="RRD30197.1"/>
    </source>
</evidence>
<keyword evidence="3" id="KW-0786">Thiamine pyrophosphate</keyword>
<dbReference type="Gene3D" id="3.40.50.970">
    <property type="match status" value="1"/>
</dbReference>
<feature type="domain" description="Transketolase N-terminal" evidence="4">
    <location>
        <begin position="20"/>
        <end position="266"/>
    </location>
</feature>
<evidence type="ECO:0000256" key="3">
    <source>
        <dbReference type="ARBA" id="ARBA00023052"/>
    </source>
</evidence>
<evidence type="ECO:0000256" key="1">
    <source>
        <dbReference type="ARBA" id="ARBA00001964"/>
    </source>
</evidence>
<evidence type="ECO:0000259" key="4">
    <source>
        <dbReference type="Pfam" id="PF00456"/>
    </source>
</evidence>
<keyword evidence="6" id="KW-1185">Reference proteome</keyword>
<reference evidence="5 6" key="1">
    <citation type="submission" date="2018-11" db="EMBL/GenBank/DDBJ databases">
        <title>Genomes From Bacteria Associated with the Canine Oral Cavity: a Test Case for Automated Genome-Based Taxonomic Assignment.</title>
        <authorList>
            <person name="Coil D.A."/>
            <person name="Jospin G."/>
            <person name="Darling A.E."/>
            <person name="Wallis C."/>
            <person name="Davis I.J."/>
            <person name="Harris S."/>
            <person name="Eisen J.A."/>
            <person name="Holcombe L.J."/>
            <person name="O'Flynn C."/>
        </authorList>
    </citation>
    <scope>NUCLEOTIDE SEQUENCE [LARGE SCALE GENOMIC DNA]</scope>
    <source>
        <strain evidence="5 6">OH5050</strain>
    </source>
</reference>
<dbReference type="CDD" id="cd02012">
    <property type="entry name" value="TPP_TK"/>
    <property type="match status" value="1"/>
</dbReference>
<dbReference type="EMBL" id="RQZC01000003">
    <property type="protein sequence ID" value="RRD30197.1"/>
    <property type="molecule type" value="Genomic_DNA"/>
</dbReference>
<dbReference type="InterPro" id="IPR029061">
    <property type="entry name" value="THDP-binding"/>
</dbReference>
<organism evidence="5 6">
    <name type="scientific">Actinomyces bowdenii</name>
    <dbReference type="NCBI Taxonomy" id="131109"/>
    <lineage>
        <taxon>Bacteria</taxon>
        <taxon>Bacillati</taxon>
        <taxon>Actinomycetota</taxon>
        <taxon>Actinomycetes</taxon>
        <taxon>Actinomycetales</taxon>
        <taxon>Actinomycetaceae</taxon>
        <taxon>Actinomyces</taxon>
    </lineage>
</organism>
<dbReference type="PANTHER" id="PTHR47514:SF1">
    <property type="entry name" value="TRANSKETOLASE N-TERMINAL SECTION-RELATED"/>
    <property type="match status" value="1"/>
</dbReference>
<dbReference type="Proteomes" id="UP000271272">
    <property type="component" value="Unassembled WGS sequence"/>
</dbReference>
<dbReference type="PANTHER" id="PTHR47514">
    <property type="entry name" value="TRANSKETOLASE N-TERMINAL SECTION-RELATED"/>
    <property type="match status" value="1"/>
</dbReference>
<name>A0A3P1V962_9ACTO</name>
<proteinExistence type="inferred from homology"/>
<dbReference type="OrthoDB" id="8732661at2"/>
<accession>A0A3P1V962</accession>
<dbReference type="Pfam" id="PF00456">
    <property type="entry name" value="Transketolase_N"/>
    <property type="match status" value="1"/>
</dbReference>
<evidence type="ECO:0000256" key="2">
    <source>
        <dbReference type="ARBA" id="ARBA00007131"/>
    </source>
</evidence>
<evidence type="ECO:0000313" key="6">
    <source>
        <dbReference type="Proteomes" id="UP000271272"/>
    </source>
</evidence>
<dbReference type="AlphaFoldDB" id="A0A3P1V962"/>
<gene>
    <name evidence="5" type="ORF">EII10_03805</name>
</gene>
<comment type="similarity">
    <text evidence="2">Belongs to the transketolase family.</text>
</comment>
<protein>
    <submittedName>
        <fullName evidence="5">Transketolase</fullName>
    </submittedName>
</protein>
<dbReference type="InterPro" id="IPR005474">
    <property type="entry name" value="Transketolase_N"/>
</dbReference>
<comment type="caution">
    <text evidence="5">The sequence shown here is derived from an EMBL/GenBank/DDBJ whole genome shotgun (WGS) entry which is preliminary data.</text>
</comment>
<sequence length="273" mass="30127">MMNDAQLQELEDIARQCRRDIVRMTNKAGSGHPGGSLSAIDALVVLYFRHLNIRPEEPMWPERDMFFLSKGHCTPAYYTAMSARGYFPREELMTFREMHTRLQGHPSNTHLPGVDSSSGSLGQGLSLANGAALAARHDGRDSRYYVMLGDGEIQEGQVWEAAMTAAAYSLDQVCAIVDANGIQLDGTVDSVKSLGDVPAKWRAFGWHVIEVDGHDMRQVDEALEEARATKGRPTVIISHTIKGKGVSFMENTAKFHGLAPTPEELETALEELR</sequence>
<comment type="cofactor">
    <cofactor evidence="1">
        <name>thiamine diphosphate</name>
        <dbReference type="ChEBI" id="CHEBI:58937"/>
    </cofactor>
</comment>
<dbReference type="GO" id="GO:0000287">
    <property type="term" value="F:magnesium ion binding"/>
    <property type="evidence" value="ECO:0007669"/>
    <property type="project" value="UniProtKB-ARBA"/>
</dbReference>
<dbReference type="SUPFAM" id="SSF52518">
    <property type="entry name" value="Thiamin diphosphate-binding fold (THDP-binding)"/>
    <property type="match status" value="1"/>
</dbReference>